<dbReference type="PANTHER" id="PTHR16026">
    <property type="entry name" value="CARTILAGE ACIDIC PROTEIN 1"/>
    <property type="match status" value="1"/>
</dbReference>
<dbReference type="Gene3D" id="2.130.10.130">
    <property type="entry name" value="Integrin alpha, N-terminal"/>
    <property type="match status" value="4"/>
</dbReference>
<name>A0A1G9F848_9BACT</name>
<dbReference type="InterPro" id="IPR028994">
    <property type="entry name" value="Integrin_alpha_N"/>
</dbReference>
<reference evidence="5 6" key="1">
    <citation type="submission" date="2016-10" db="EMBL/GenBank/DDBJ databases">
        <authorList>
            <person name="de Groot N.N."/>
        </authorList>
    </citation>
    <scope>NUCLEOTIDE SEQUENCE [LARGE SCALE GENOMIC DNA]</scope>
    <source>
        <strain evidence="5 6">DSM 25186</strain>
    </source>
</reference>
<evidence type="ECO:0000256" key="3">
    <source>
        <dbReference type="SAM" id="SignalP"/>
    </source>
</evidence>
<dbReference type="Proteomes" id="UP000198510">
    <property type="component" value="Unassembled WGS sequence"/>
</dbReference>
<dbReference type="InterPro" id="IPR011519">
    <property type="entry name" value="UnbV_ASPIC"/>
</dbReference>
<dbReference type="InterPro" id="IPR013517">
    <property type="entry name" value="FG-GAP"/>
</dbReference>
<dbReference type="PANTHER" id="PTHR16026:SF0">
    <property type="entry name" value="CARTILAGE ACIDIC PROTEIN 1"/>
    <property type="match status" value="1"/>
</dbReference>
<gene>
    <name evidence="5" type="ORF">SAMN05421823_103701</name>
</gene>
<dbReference type="AlphaFoldDB" id="A0A1G9F848"/>
<evidence type="ECO:0000313" key="5">
    <source>
        <dbReference type="EMBL" id="SDK84540.1"/>
    </source>
</evidence>
<dbReference type="Pfam" id="PF07593">
    <property type="entry name" value="UnbV_ASPIC"/>
    <property type="match status" value="1"/>
</dbReference>
<dbReference type="PROSITE" id="PS51257">
    <property type="entry name" value="PROKAR_LIPOPROTEIN"/>
    <property type="match status" value="1"/>
</dbReference>
<feature type="chain" id="PRO_5011632556" evidence="3">
    <location>
        <begin position="20"/>
        <end position="1135"/>
    </location>
</feature>
<feature type="region of interest" description="Disordered" evidence="2">
    <location>
        <begin position="25"/>
        <end position="46"/>
    </location>
</feature>
<dbReference type="STRING" id="1075417.SAMN05421823_103701"/>
<protein>
    <submittedName>
        <fullName evidence="5">Repeat domain-containing protein</fullName>
    </submittedName>
</protein>
<dbReference type="Pfam" id="PF13517">
    <property type="entry name" value="FG-GAP_3"/>
    <property type="match status" value="6"/>
</dbReference>
<dbReference type="RefSeq" id="WP_410493072.1">
    <property type="nucleotide sequence ID" value="NZ_FNFO01000003.1"/>
</dbReference>
<dbReference type="SUPFAM" id="SSF69318">
    <property type="entry name" value="Integrin alpha N-terminal domain"/>
    <property type="match status" value="3"/>
</dbReference>
<evidence type="ECO:0000259" key="4">
    <source>
        <dbReference type="Pfam" id="PF07593"/>
    </source>
</evidence>
<proteinExistence type="predicted"/>
<organism evidence="5 6">
    <name type="scientific">Catalinimonas alkaloidigena</name>
    <dbReference type="NCBI Taxonomy" id="1075417"/>
    <lineage>
        <taxon>Bacteria</taxon>
        <taxon>Pseudomonadati</taxon>
        <taxon>Bacteroidota</taxon>
        <taxon>Cytophagia</taxon>
        <taxon>Cytophagales</taxon>
        <taxon>Catalimonadaceae</taxon>
        <taxon>Catalinimonas</taxon>
    </lineage>
</organism>
<feature type="domain" description="ASPIC/UnbV" evidence="4">
    <location>
        <begin position="559"/>
        <end position="626"/>
    </location>
</feature>
<dbReference type="EMBL" id="FNFO01000003">
    <property type="protein sequence ID" value="SDK84540.1"/>
    <property type="molecule type" value="Genomic_DNA"/>
</dbReference>
<evidence type="ECO:0000256" key="2">
    <source>
        <dbReference type="SAM" id="MobiDB-lite"/>
    </source>
</evidence>
<sequence length="1135" mass="125545">MLKLYSSSFRALALVSLFAACQSETPQESHTSDRPAPAESAPPPRFTLLPASETGVQFNNPLTEGPNTNVMMYEYFYNGGGVAVGDLNGDGRDDLYFSANMTENRLYLNQGNFKFEDVTAAAGVATRNGPWKTGTTLADVNGDGWLDIYVCYSGNLRPERRRNELYINQGPDSSGVPHFTEQAAAYGLDSPATSTQALFFDYDRDGDLDLFLLNHHPHPLPILNERSTAELLRQVDTQSGSRLFRNEGPDTQTGVARFQDVTERAGLRSSSLSYGLGAAVADLNQDGWPDLYLSNDYAVPDYLYLNNGDGTFTDRLQESVDYTSQFSMGNEVVDVNNDARPDIYTLDMLPEDNRRQKLLFAPDNYEKFELNVRVGFHYQYMRNMLQLNEGNGTSGRPTFTEIGQIAGLSNTDWSWAPLFADFDNDGWKDLYVTNGYLHDYTNMDFVKFMDSFVQKKGGRILREDVVELVQQMPASNVTNYLFRNEGGLKFTSVGAPWGLNQPSNSNGAAYADLDGDGDLDLVINNINLPAFIYRNDTDRQQPRHFLKVQLKGAGRNTQGIGAKVMAYTGANTQYLEQMPTRGFQSSVSPILHFGLGDATTLDSLRIVWPTGKQQLLRKVAADQILTVDENDASGNYRPALAPRPLYREVKSPVAFTHADAAVNDFKRQSLLINPLSYVGPCMAKGDVNGDGRDDLFIGGGNGQSGALYLQQADSRFTPKAVAAFATDQGSDDADALFFDANNDGAIDLYVSSGGYDRYQPDDPLLQDRLYLNDGKGNFTKSAGLPKMLTSTGTVCATDVNRDGHLDLFVGGRCIPGRYPEAPESYLLINDGQGHFTDQTATLAPALQNLGLVTDAAWHDLNGDQQPELIVVGEWLPISVWEQKDGTFSDQTSRYFAQAYQGWWNTLCVQDLNGDGKAELVVGNQGLNTQVRASDAEPAELYYKDFDDNGSVDPILTFYIQGKSYPYVSRDEMLDQVVRLRSRFPNYKSYADATLQDIFTEEELAGAQHAEANVLETAYFSQNANGIFELGSLPEEAQYAPVHTIATFDYNGDGHLDLWLGGNVHHARLRLGNAGANHGILLESDGKGHFTYVPQQRSGFHLTGDVRSITVWDDLVLFGMNQQQVVAYRRTQESVF</sequence>
<accession>A0A1G9F848</accession>
<feature type="signal peptide" evidence="3">
    <location>
        <begin position="1"/>
        <end position="19"/>
    </location>
</feature>
<dbReference type="InterPro" id="IPR027039">
    <property type="entry name" value="Crtac1"/>
</dbReference>
<keyword evidence="1 3" id="KW-0732">Signal</keyword>
<evidence type="ECO:0000313" key="6">
    <source>
        <dbReference type="Proteomes" id="UP000198510"/>
    </source>
</evidence>
<keyword evidence="6" id="KW-1185">Reference proteome</keyword>
<evidence type="ECO:0000256" key="1">
    <source>
        <dbReference type="ARBA" id="ARBA00022729"/>
    </source>
</evidence>